<dbReference type="GO" id="GO:0009247">
    <property type="term" value="P:glycolipid biosynthetic process"/>
    <property type="evidence" value="ECO:0007669"/>
    <property type="project" value="UniProtKB-ARBA"/>
</dbReference>
<gene>
    <name evidence="7" type="ORF">FR698_15445</name>
</gene>
<proteinExistence type="predicted"/>
<protein>
    <submittedName>
        <fullName evidence="7">Lysophospholipid acyltransferase family protein</fullName>
    </submittedName>
</protein>
<dbReference type="AlphaFoldDB" id="A0A5C7EGH8"/>
<evidence type="ECO:0000313" key="8">
    <source>
        <dbReference type="Proteomes" id="UP000321201"/>
    </source>
</evidence>
<dbReference type="Proteomes" id="UP000321201">
    <property type="component" value="Unassembled WGS sequence"/>
</dbReference>
<dbReference type="RefSeq" id="WP_147801088.1">
    <property type="nucleotide sequence ID" value="NZ_VPFL01000032.1"/>
</dbReference>
<comment type="caution">
    <text evidence="7">The sequence shown here is derived from an EMBL/GenBank/DDBJ whole genome shotgun (WGS) entry which is preliminary data.</text>
</comment>
<keyword evidence="8" id="KW-1185">Reference proteome</keyword>
<name>A0A5C7EGH8_9PROT</name>
<evidence type="ECO:0000256" key="1">
    <source>
        <dbReference type="ARBA" id="ARBA00004533"/>
    </source>
</evidence>
<dbReference type="OrthoDB" id="5291349at2"/>
<dbReference type="PANTHER" id="PTHR30606">
    <property type="entry name" value="LIPID A BIOSYNTHESIS LAUROYL ACYLTRANSFERASE"/>
    <property type="match status" value="1"/>
</dbReference>
<reference evidence="7 8" key="1">
    <citation type="submission" date="2019-08" db="EMBL/GenBank/DDBJ databases">
        <title>Pelomicrobium methylotrophicum gen. nov., sp. nov. a moderately thermophilic, facultatively anaerobic, lithoautotrophic and methylotrophic bacterium isolated from a terrestrial mud volcano.</title>
        <authorList>
            <person name="Slobodkina G.B."/>
            <person name="Merkel A.Y."/>
            <person name="Slobodkin A.I."/>
        </authorList>
    </citation>
    <scope>NUCLEOTIDE SEQUENCE [LARGE SCALE GENOMIC DNA]</scope>
    <source>
        <strain evidence="7 8">SM250</strain>
    </source>
</reference>
<evidence type="ECO:0000256" key="6">
    <source>
        <dbReference type="ARBA" id="ARBA00023315"/>
    </source>
</evidence>
<keyword evidence="4 7" id="KW-0808">Transferase</keyword>
<comment type="subcellular location">
    <subcellularLocation>
        <location evidence="1">Cell inner membrane</location>
    </subcellularLocation>
</comment>
<sequence length="293" mass="32389">MLKFLLGWAAYLPLSWLHAIGGLIGRGVYVSSPRYARRLRENLAASGVCADARAFRRLLRRTVAEAGKGVAELARVWFGDPERTDRLVRECRGWEHVEAAVAARRGLILLTPHLGCFEIAGFYLSRRLPMTILYRPPRVRWLEPLMIAGRSRGRAKLATTDLRGVRRLLKALKRGEAIGVLPDQAPGQGEGVWADFFGRPAYTMTLVGRLAQGTGAPVLMVFARRLPRGAGYSLSLTPLPELPEDPVQAARRLNAAVEALVRQCPEQYLWSYNRYKVPAGVTPPPSGKGKDDG</sequence>
<dbReference type="PIRSF" id="PIRSF026649">
    <property type="entry name" value="MsbB"/>
    <property type="match status" value="1"/>
</dbReference>
<dbReference type="GO" id="GO:0016746">
    <property type="term" value="F:acyltransferase activity"/>
    <property type="evidence" value="ECO:0007669"/>
    <property type="project" value="UniProtKB-KW"/>
</dbReference>
<keyword evidence="3" id="KW-0997">Cell inner membrane</keyword>
<keyword evidence="5" id="KW-0472">Membrane</keyword>
<keyword evidence="2" id="KW-1003">Cell membrane</keyword>
<dbReference type="CDD" id="cd07984">
    <property type="entry name" value="LPLAT_LABLAT-like"/>
    <property type="match status" value="1"/>
</dbReference>
<evidence type="ECO:0000256" key="3">
    <source>
        <dbReference type="ARBA" id="ARBA00022519"/>
    </source>
</evidence>
<dbReference type="EMBL" id="VPFL01000032">
    <property type="protein sequence ID" value="TXF10388.1"/>
    <property type="molecule type" value="Genomic_DNA"/>
</dbReference>
<accession>A0A5C7EGH8</accession>
<dbReference type="InParanoid" id="A0A5C7EGH8"/>
<dbReference type="PANTHER" id="PTHR30606:SF10">
    <property type="entry name" value="PHOSPHATIDYLINOSITOL MANNOSIDE ACYLTRANSFERASE"/>
    <property type="match status" value="1"/>
</dbReference>
<keyword evidence="6 7" id="KW-0012">Acyltransferase</keyword>
<evidence type="ECO:0000256" key="5">
    <source>
        <dbReference type="ARBA" id="ARBA00023136"/>
    </source>
</evidence>
<dbReference type="NCBIfam" id="NF006487">
    <property type="entry name" value="PRK08905.1"/>
    <property type="match status" value="1"/>
</dbReference>
<evidence type="ECO:0000313" key="7">
    <source>
        <dbReference type="EMBL" id="TXF10388.1"/>
    </source>
</evidence>
<organism evidence="7 8">
    <name type="scientific">Pelomicrobium methylotrophicum</name>
    <dbReference type="NCBI Taxonomy" id="2602750"/>
    <lineage>
        <taxon>Bacteria</taxon>
        <taxon>Pseudomonadati</taxon>
        <taxon>Pseudomonadota</taxon>
        <taxon>Hydrogenophilia</taxon>
        <taxon>Hydrogenophilia incertae sedis</taxon>
        <taxon>Pelomicrobium</taxon>
    </lineage>
</organism>
<evidence type="ECO:0000256" key="4">
    <source>
        <dbReference type="ARBA" id="ARBA00022679"/>
    </source>
</evidence>
<dbReference type="InterPro" id="IPR004960">
    <property type="entry name" value="LipA_acyltrans"/>
</dbReference>
<evidence type="ECO:0000256" key="2">
    <source>
        <dbReference type="ARBA" id="ARBA00022475"/>
    </source>
</evidence>
<dbReference type="GO" id="GO:0005886">
    <property type="term" value="C:plasma membrane"/>
    <property type="evidence" value="ECO:0007669"/>
    <property type="project" value="UniProtKB-SubCell"/>
</dbReference>
<dbReference type="Pfam" id="PF03279">
    <property type="entry name" value="Lip_A_acyltrans"/>
    <property type="match status" value="1"/>
</dbReference>